<dbReference type="InterPro" id="IPR007391">
    <property type="entry name" value="Vancomycin_resist_VanW"/>
</dbReference>
<evidence type="ECO:0000313" key="3">
    <source>
        <dbReference type="Proteomes" id="UP000217785"/>
    </source>
</evidence>
<reference evidence="3" key="1">
    <citation type="submission" date="2017-07" db="EMBL/GenBank/DDBJ databases">
        <title>Draft genome sequence of Effusibacillus lacus strain skLN1.</title>
        <authorList>
            <person name="Watanabe M."/>
            <person name="Kojima H."/>
            <person name="Fukui M."/>
        </authorList>
    </citation>
    <scope>NUCLEOTIDE SEQUENCE [LARGE SCALE GENOMIC DNA]</scope>
    <source>
        <strain evidence="3">skLN1</strain>
    </source>
</reference>
<dbReference type="Proteomes" id="UP000217785">
    <property type="component" value="Unassembled WGS sequence"/>
</dbReference>
<accession>A0A292YT27</accession>
<protein>
    <submittedName>
        <fullName evidence="2">VanW family protein</fullName>
    </submittedName>
</protein>
<dbReference type="OrthoDB" id="9813301at2"/>
<name>A0A292YT27_9BACL</name>
<dbReference type="InterPro" id="IPR052913">
    <property type="entry name" value="Glycopeptide_resist_protein"/>
</dbReference>
<dbReference type="AlphaFoldDB" id="A0A292YT27"/>
<proteinExistence type="predicted"/>
<dbReference type="PANTHER" id="PTHR35788">
    <property type="entry name" value="EXPORTED PROTEIN-RELATED"/>
    <property type="match status" value="1"/>
</dbReference>
<dbReference type="Pfam" id="PF04294">
    <property type="entry name" value="VanW"/>
    <property type="match status" value="1"/>
</dbReference>
<dbReference type="PANTHER" id="PTHR35788:SF1">
    <property type="entry name" value="EXPORTED PROTEIN"/>
    <property type="match status" value="1"/>
</dbReference>
<dbReference type="PROSITE" id="PS51257">
    <property type="entry name" value="PROKAR_LIPOPROTEIN"/>
    <property type="match status" value="1"/>
</dbReference>
<evidence type="ECO:0000256" key="1">
    <source>
        <dbReference type="SAM" id="SignalP"/>
    </source>
</evidence>
<keyword evidence="3" id="KW-1185">Reference proteome</keyword>
<feature type="chain" id="PRO_5011996533" evidence="1">
    <location>
        <begin position="29"/>
        <end position="280"/>
    </location>
</feature>
<feature type="signal peptide" evidence="1">
    <location>
        <begin position="1"/>
        <end position="28"/>
    </location>
</feature>
<dbReference type="EMBL" id="BDUF01000106">
    <property type="protein sequence ID" value="GAX91584.1"/>
    <property type="molecule type" value="Genomic_DNA"/>
</dbReference>
<evidence type="ECO:0000313" key="2">
    <source>
        <dbReference type="EMBL" id="GAX91584.1"/>
    </source>
</evidence>
<organism evidence="2 3">
    <name type="scientific">Effusibacillus lacus</name>
    <dbReference type="NCBI Taxonomy" id="1348429"/>
    <lineage>
        <taxon>Bacteria</taxon>
        <taxon>Bacillati</taxon>
        <taxon>Bacillota</taxon>
        <taxon>Bacilli</taxon>
        <taxon>Bacillales</taxon>
        <taxon>Alicyclobacillaceae</taxon>
        <taxon>Effusibacillus</taxon>
    </lineage>
</organism>
<dbReference type="RefSeq" id="WP_096183535.1">
    <property type="nucleotide sequence ID" value="NZ_BDUF01000106.1"/>
</dbReference>
<keyword evidence="1" id="KW-0732">Signal</keyword>
<sequence length="280" mass="30399">MNSKLMSRNRRALVLTVLFLSLTMMVSACSPLAVLAQPTVSVGEVSVNPNNNKSIERALDQLAKRYEKAPVPVRKDYDTNTILWDTPGKTLDREQTRKRIVNAKPGSKVEPVLITVPAAVQARHLASDIPAGYRNIGEFSTTLPTEKGYLANIKLASDLLNDSVVMPGETLSFNKVTGFPTADRGYQPGPGISGGQVVQMYGGGICQVSTTLFNAVTTAGLEVVERHPHSLPVSYVPIGKDAMVYIEEGKDFIFKNNRRTPVIVKSQLADGVVKVTLYGK</sequence>
<gene>
    <name evidence="2" type="ORF">EFBL_3274</name>
</gene>
<comment type="caution">
    <text evidence="2">The sequence shown here is derived from an EMBL/GenBank/DDBJ whole genome shotgun (WGS) entry which is preliminary data.</text>
</comment>